<gene>
    <name evidence="1" type="ORF">E2L08_16670</name>
</gene>
<dbReference type="RefSeq" id="WP_133398210.1">
    <property type="nucleotide sequence ID" value="NZ_SNAA01000039.1"/>
</dbReference>
<dbReference type="EMBL" id="SNAA01000039">
    <property type="protein sequence ID" value="TDL74122.1"/>
    <property type="molecule type" value="Genomic_DNA"/>
</dbReference>
<comment type="caution">
    <text evidence="1">The sequence shown here is derived from an EMBL/GenBank/DDBJ whole genome shotgun (WGS) entry which is preliminary data.</text>
</comment>
<protein>
    <submittedName>
        <fullName evidence="1">Uncharacterized protein</fullName>
    </submittedName>
</protein>
<organism evidence="1 2">
    <name type="scientific">Palleronia sediminis</name>
    <dbReference type="NCBI Taxonomy" id="2547833"/>
    <lineage>
        <taxon>Bacteria</taxon>
        <taxon>Pseudomonadati</taxon>
        <taxon>Pseudomonadota</taxon>
        <taxon>Alphaproteobacteria</taxon>
        <taxon>Rhodobacterales</taxon>
        <taxon>Roseobacteraceae</taxon>
        <taxon>Palleronia</taxon>
    </lineage>
</organism>
<keyword evidence="2" id="KW-1185">Reference proteome</keyword>
<dbReference type="OrthoDB" id="7867179at2"/>
<evidence type="ECO:0000313" key="2">
    <source>
        <dbReference type="Proteomes" id="UP000295701"/>
    </source>
</evidence>
<sequence length="72" mass="8581">MRHILMLGLDEAHARQLDELREHFHLAADDTVRLVIRLAHARHKQKPDVLVPEFKPRAKRDDWLDDDDHMPE</sequence>
<reference evidence="1 2" key="1">
    <citation type="submission" date="2019-03" db="EMBL/GenBank/DDBJ databases">
        <title>Primorskyibacter sp. SS33 isolated from sediments.</title>
        <authorList>
            <person name="Xunke S."/>
        </authorList>
    </citation>
    <scope>NUCLEOTIDE SEQUENCE [LARGE SCALE GENOMIC DNA]</scope>
    <source>
        <strain evidence="1 2">SS33</strain>
    </source>
</reference>
<evidence type="ECO:0000313" key="1">
    <source>
        <dbReference type="EMBL" id="TDL74122.1"/>
    </source>
</evidence>
<dbReference type="AlphaFoldDB" id="A0A4R5ZVJ2"/>
<accession>A0A4R5ZVJ2</accession>
<proteinExistence type="predicted"/>
<dbReference type="Proteomes" id="UP000295701">
    <property type="component" value="Unassembled WGS sequence"/>
</dbReference>
<name>A0A4R5ZVJ2_9RHOB</name>